<evidence type="ECO:0000313" key="3">
    <source>
        <dbReference type="EMBL" id="QHM71094.1"/>
    </source>
</evidence>
<feature type="signal peptide" evidence="1">
    <location>
        <begin position="1"/>
        <end position="22"/>
    </location>
</feature>
<feature type="domain" description="Solute-binding protein family 5" evidence="2">
    <location>
        <begin position="77"/>
        <end position="136"/>
    </location>
</feature>
<dbReference type="InterPro" id="IPR000914">
    <property type="entry name" value="SBP_5_dom"/>
</dbReference>
<dbReference type="Pfam" id="PF00496">
    <property type="entry name" value="SBP_bac_5"/>
    <property type="match status" value="1"/>
</dbReference>
<dbReference type="GO" id="GO:1904680">
    <property type="term" value="F:peptide transmembrane transporter activity"/>
    <property type="evidence" value="ECO:0007669"/>
    <property type="project" value="TreeGrafter"/>
</dbReference>
<name>A0A6P1PYK4_9GAMM</name>
<dbReference type="PANTHER" id="PTHR30290:SF23">
    <property type="entry name" value="PERIPLASMIC MUREIN PEPTIDE-BINDING PROTEIN"/>
    <property type="match status" value="1"/>
</dbReference>
<dbReference type="SUPFAM" id="SSF53850">
    <property type="entry name" value="Periplasmic binding protein-like II"/>
    <property type="match status" value="1"/>
</dbReference>
<dbReference type="Gene3D" id="3.40.190.10">
    <property type="entry name" value="Periplasmic binding protein-like II"/>
    <property type="match status" value="1"/>
</dbReference>
<keyword evidence="4" id="KW-1185">Reference proteome</keyword>
<evidence type="ECO:0000256" key="1">
    <source>
        <dbReference type="SAM" id="SignalP"/>
    </source>
</evidence>
<proteinExistence type="predicted"/>
<feature type="chain" id="PRO_5026899484" evidence="1">
    <location>
        <begin position="23"/>
        <end position="162"/>
    </location>
</feature>
<keyword evidence="1" id="KW-0732">Signal</keyword>
<dbReference type="Proteomes" id="UP000464053">
    <property type="component" value="Chromosome"/>
</dbReference>
<sequence length="162" mass="17544">MKSFRITLGAFLLTTLFSAAQAADVPPGVQLAERQEIVRHIKDEPVSLDPIKAVGLPEIQVLRDLFEGLTNQDADGKVVPGVALSWQSNDNQSWIFTLRQDARWSDGEPVTAHDFVYSWQRLIDSKNASPFAWFAGLGGNSECGSHNSGTPAAGKPGRHCAG</sequence>
<reference evidence="3 4" key="1">
    <citation type="submission" date="2018-03" db="EMBL/GenBank/DDBJ databases">
        <title>Pantoea intestinalis SRCM103226 isolated form the mealworm.</title>
        <authorList>
            <person name="Jeong D.-Y."/>
            <person name="Kim J.W."/>
        </authorList>
    </citation>
    <scope>NUCLEOTIDE SEQUENCE [LARGE SCALE GENOMIC DNA]</scope>
    <source>
        <strain evidence="3 4">SRCM103226</strain>
    </source>
</reference>
<protein>
    <submittedName>
        <fullName evidence="3">Periplasmic murein peptide-binding protein</fullName>
    </submittedName>
</protein>
<dbReference type="PANTHER" id="PTHR30290">
    <property type="entry name" value="PERIPLASMIC BINDING COMPONENT OF ABC TRANSPORTER"/>
    <property type="match status" value="1"/>
</dbReference>
<dbReference type="KEGG" id="mint:C7M51_01376"/>
<accession>A0A6P1PYK4</accession>
<organism evidence="3 4">
    <name type="scientific">Mixta intestinalis</name>
    <dbReference type="NCBI Taxonomy" id="1615494"/>
    <lineage>
        <taxon>Bacteria</taxon>
        <taxon>Pseudomonadati</taxon>
        <taxon>Pseudomonadota</taxon>
        <taxon>Gammaproteobacteria</taxon>
        <taxon>Enterobacterales</taxon>
        <taxon>Erwiniaceae</taxon>
        <taxon>Mixta</taxon>
    </lineage>
</organism>
<evidence type="ECO:0000313" key="4">
    <source>
        <dbReference type="Proteomes" id="UP000464053"/>
    </source>
</evidence>
<dbReference type="InterPro" id="IPR039424">
    <property type="entry name" value="SBP_5"/>
</dbReference>
<gene>
    <name evidence="3" type="primary">mppA_3</name>
    <name evidence="3" type="ORF">C7M51_01376</name>
</gene>
<dbReference type="AlphaFoldDB" id="A0A6P1PYK4"/>
<dbReference type="GO" id="GO:0030288">
    <property type="term" value="C:outer membrane-bounded periplasmic space"/>
    <property type="evidence" value="ECO:0007669"/>
    <property type="project" value="TreeGrafter"/>
</dbReference>
<dbReference type="EMBL" id="CP028271">
    <property type="protein sequence ID" value="QHM71094.1"/>
    <property type="molecule type" value="Genomic_DNA"/>
</dbReference>
<dbReference type="GO" id="GO:0015833">
    <property type="term" value="P:peptide transport"/>
    <property type="evidence" value="ECO:0007669"/>
    <property type="project" value="TreeGrafter"/>
</dbReference>
<evidence type="ECO:0000259" key="2">
    <source>
        <dbReference type="Pfam" id="PF00496"/>
    </source>
</evidence>
<dbReference type="Gene3D" id="3.90.76.10">
    <property type="entry name" value="Dipeptide-binding Protein, Domain 1"/>
    <property type="match status" value="1"/>
</dbReference>